<dbReference type="AlphaFoldDB" id="A0A346Y771"/>
<feature type="compositionally biased region" description="Low complexity" evidence="3">
    <location>
        <begin position="346"/>
        <end position="363"/>
    </location>
</feature>
<evidence type="ECO:0000256" key="1">
    <source>
        <dbReference type="ARBA" id="ARBA00022741"/>
    </source>
</evidence>
<keyword evidence="5" id="KW-0614">Plasmid</keyword>
<organism evidence="5 6">
    <name type="scientific">Euzebya pacifica</name>
    <dbReference type="NCBI Taxonomy" id="1608957"/>
    <lineage>
        <taxon>Bacteria</taxon>
        <taxon>Bacillati</taxon>
        <taxon>Actinomycetota</taxon>
        <taxon>Nitriliruptoria</taxon>
        <taxon>Euzebyales</taxon>
    </lineage>
</organism>
<dbReference type="PANTHER" id="PTHR43384:SF6">
    <property type="entry name" value="SEPTUM SITE-DETERMINING PROTEIN MIND HOMOLOG, CHLOROPLASTIC"/>
    <property type="match status" value="1"/>
</dbReference>
<dbReference type="Proteomes" id="UP000264006">
    <property type="component" value="Plasmid pEDY32-46I"/>
</dbReference>
<dbReference type="InterPro" id="IPR025669">
    <property type="entry name" value="AAA_dom"/>
</dbReference>
<dbReference type="GO" id="GO:0009898">
    <property type="term" value="C:cytoplasmic side of plasma membrane"/>
    <property type="evidence" value="ECO:0007669"/>
    <property type="project" value="TreeGrafter"/>
</dbReference>
<name>A0A346Y771_9ACTN</name>
<evidence type="ECO:0000313" key="6">
    <source>
        <dbReference type="Proteomes" id="UP000264006"/>
    </source>
</evidence>
<dbReference type="KEGG" id="euz:DVS28_b0578"/>
<dbReference type="InterPro" id="IPR050625">
    <property type="entry name" value="ParA/MinD_ATPase"/>
</dbReference>
<dbReference type="EMBL" id="CP031166">
    <property type="protein sequence ID" value="AXV10318.1"/>
    <property type="molecule type" value="Genomic_DNA"/>
</dbReference>
<gene>
    <name evidence="5" type="ORF">DVS28_b0578</name>
</gene>
<dbReference type="GO" id="GO:0005524">
    <property type="term" value="F:ATP binding"/>
    <property type="evidence" value="ECO:0007669"/>
    <property type="project" value="UniProtKB-KW"/>
</dbReference>
<geneLocation type="plasmid" evidence="6">
    <name>pedy32-46i</name>
</geneLocation>
<proteinExistence type="predicted"/>
<sequence length="741" mass="77514">MKPLANLIVLGNEDLGRTLEDHLVGAGVIEQVRTVPQGTALNKALVEGLKGLDVQTVGVVVVMGDDDSLAGFVARLEKAAFRTLVVGEGGVVADPFTPDDVIAALNDLPETDFILPIGGEDGELRMSGSGLAPESDDGPGDDAGIEPPPEHGDELVGAADVDVPAWAGSSDGGSQPPWMLVEEAEPEEAEPEEAEPEEAEPEEAEPEEADPEEAEPDWGDPEGPAMPAWAAGPDPEPEPTASPVPPAWADEPEPAVPAWAAGPDPEPEPTAGPVPPAWADEPEPAVPAWAAGPDPEPEPTAGPVPPAWADEPEPAVPAWAAGPDPEPEPTASPVPPAWADEPEPAAPAVSTPAQAAPVGPVPAEDVPAWASGPDPEPVPPAWTSESPPIEPQPVTNGWAPHRGNPSPATVNGFPQTPTNGHDVPWGTNGDFSRSAEETGPVEVFNAGVGNRRSGTAPQVLVFASYKGGAGKTSAALLAASALAEAAGKPGEVVLVDANTAQASISTLLDLRNEAVPDIMRLLDPPWDPKKVTRSLTAIPDTNLHVLFAPHNKRDQRIRNITPQLFRRIVNELRNNYRYIIIDTPVAQNVGEPIFDEFVFTDADELVIVTNPEKESQENNLEFAEIACDPVAGGGRAFPMQHLWILLNRARDGVGYDEVNVRDEFRQYNFAGAVPESDAILRAANDARLHLATSPARDALLHALANITGDDSLRPSSAPPAVDGMGRSGGWRGLLAKVGLGG</sequence>
<dbReference type="Gene3D" id="3.40.50.300">
    <property type="entry name" value="P-loop containing nucleotide triphosphate hydrolases"/>
    <property type="match status" value="1"/>
</dbReference>
<feature type="compositionally biased region" description="Polar residues" evidence="3">
    <location>
        <begin position="406"/>
        <end position="419"/>
    </location>
</feature>
<keyword evidence="1" id="KW-0547">Nucleotide-binding</keyword>
<feature type="compositionally biased region" description="Acidic residues" evidence="3">
    <location>
        <begin position="134"/>
        <end position="144"/>
    </location>
</feature>
<evidence type="ECO:0000313" key="5">
    <source>
        <dbReference type="EMBL" id="AXV10318.1"/>
    </source>
</evidence>
<evidence type="ECO:0000256" key="2">
    <source>
        <dbReference type="ARBA" id="ARBA00022840"/>
    </source>
</evidence>
<feature type="domain" description="AAA" evidence="4">
    <location>
        <begin position="459"/>
        <end position="615"/>
    </location>
</feature>
<evidence type="ECO:0000259" key="4">
    <source>
        <dbReference type="Pfam" id="PF13614"/>
    </source>
</evidence>
<keyword evidence="6" id="KW-1185">Reference proteome</keyword>
<feature type="region of interest" description="Disordered" evidence="3">
    <location>
        <begin position="114"/>
        <end position="155"/>
    </location>
</feature>
<accession>A0A346Y771</accession>
<dbReference type="GO" id="GO:0051782">
    <property type="term" value="P:negative regulation of cell division"/>
    <property type="evidence" value="ECO:0007669"/>
    <property type="project" value="TreeGrafter"/>
</dbReference>
<feature type="compositionally biased region" description="Acidic residues" evidence="3">
    <location>
        <begin position="183"/>
        <end position="220"/>
    </location>
</feature>
<feature type="region of interest" description="Disordered" evidence="3">
    <location>
        <begin position="183"/>
        <end position="435"/>
    </location>
</feature>
<protein>
    <recommendedName>
        <fullName evidence="4">AAA domain-containing protein</fullName>
    </recommendedName>
</protein>
<keyword evidence="2" id="KW-0067">ATP-binding</keyword>
<dbReference type="PRINTS" id="PR01217">
    <property type="entry name" value="PRICHEXTENSN"/>
</dbReference>
<dbReference type="InterPro" id="IPR027417">
    <property type="entry name" value="P-loop_NTPase"/>
</dbReference>
<dbReference type="SUPFAM" id="SSF52540">
    <property type="entry name" value="P-loop containing nucleoside triphosphate hydrolases"/>
    <property type="match status" value="1"/>
</dbReference>
<reference evidence="5 6" key="1">
    <citation type="submission" date="2018-09" db="EMBL/GenBank/DDBJ databases">
        <title>Complete genome sequence of Euzebya sp. DY32-46 isolated from seawater of Pacific Ocean.</title>
        <authorList>
            <person name="Xu L."/>
            <person name="Wu Y.-H."/>
            <person name="Xu X.-W."/>
        </authorList>
    </citation>
    <scope>NUCLEOTIDE SEQUENCE [LARGE SCALE GENOMIC DNA]</scope>
    <source>
        <strain evidence="5 6">DY32-46</strain>
        <plasmid evidence="6">pedy32-46i</plasmid>
    </source>
</reference>
<dbReference type="GO" id="GO:0016887">
    <property type="term" value="F:ATP hydrolysis activity"/>
    <property type="evidence" value="ECO:0007669"/>
    <property type="project" value="TreeGrafter"/>
</dbReference>
<dbReference type="GO" id="GO:0005829">
    <property type="term" value="C:cytosol"/>
    <property type="evidence" value="ECO:0007669"/>
    <property type="project" value="TreeGrafter"/>
</dbReference>
<evidence type="ECO:0000256" key="3">
    <source>
        <dbReference type="SAM" id="MobiDB-lite"/>
    </source>
</evidence>
<dbReference type="PANTHER" id="PTHR43384">
    <property type="entry name" value="SEPTUM SITE-DETERMINING PROTEIN MIND HOMOLOG, CHLOROPLASTIC-RELATED"/>
    <property type="match status" value="1"/>
</dbReference>
<dbReference type="Pfam" id="PF13614">
    <property type="entry name" value="AAA_31"/>
    <property type="match status" value="1"/>
</dbReference>